<dbReference type="SUPFAM" id="SSF47616">
    <property type="entry name" value="GST C-terminal domain-like"/>
    <property type="match status" value="1"/>
</dbReference>
<dbReference type="PROSITE" id="PS50405">
    <property type="entry name" value="GST_CTER"/>
    <property type="match status" value="1"/>
</dbReference>
<feature type="domain" description="GST C-terminal" evidence="5">
    <location>
        <begin position="84"/>
        <end position="238"/>
    </location>
</feature>
<reference evidence="6" key="1">
    <citation type="submission" date="2020-04" db="EMBL/GenBank/DDBJ databases">
        <title>Genome Assembly and Annotation of Botryosphaeria dothidea sdau 11-99, a Latent Pathogen of Apple Fruit Ring Rot in China.</title>
        <authorList>
            <person name="Yu C."/>
            <person name="Diao Y."/>
            <person name="Lu Q."/>
            <person name="Zhao J."/>
            <person name="Cui S."/>
            <person name="Peng C."/>
            <person name="He B."/>
            <person name="Liu H."/>
        </authorList>
    </citation>
    <scope>NUCLEOTIDE SEQUENCE [LARGE SCALE GENOMIC DNA]</scope>
    <source>
        <strain evidence="6">Sdau11-99</strain>
    </source>
</reference>
<dbReference type="AlphaFoldDB" id="A0A8H4N7T6"/>
<dbReference type="CDD" id="cd00570">
    <property type="entry name" value="GST_N_family"/>
    <property type="match status" value="1"/>
</dbReference>
<evidence type="ECO:0000256" key="1">
    <source>
        <dbReference type="ARBA" id="ARBA00004123"/>
    </source>
</evidence>
<feature type="compositionally biased region" description="Basic residues" evidence="3">
    <location>
        <begin position="297"/>
        <end position="313"/>
    </location>
</feature>
<dbReference type="CDD" id="cd00067">
    <property type="entry name" value="GAL4"/>
    <property type="match status" value="1"/>
</dbReference>
<organism evidence="6 7">
    <name type="scientific">Botryosphaeria dothidea</name>
    <dbReference type="NCBI Taxonomy" id="55169"/>
    <lineage>
        <taxon>Eukaryota</taxon>
        <taxon>Fungi</taxon>
        <taxon>Dikarya</taxon>
        <taxon>Ascomycota</taxon>
        <taxon>Pezizomycotina</taxon>
        <taxon>Dothideomycetes</taxon>
        <taxon>Dothideomycetes incertae sedis</taxon>
        <taxon>Botryosphaeriales</taxon>
        <taxon>Botryosphaeriaceae</taxon>
        <taxon>Botryosphaeria</taxon>
    </lineage>
</organism>
<comment type="subcellular location">
    <subcellularLocation>
        <location evidence="1">Nucleus</location>
    </subcellularLocation>
</comment>
<gene>
    <name evidence="6" type="ORF">GTA08_BOTSDO00021</name>
</gene>
<evidence type="ECO:0000256" key="2">
    <source>
        <dbReference type="ARBA" id="ARBA00023242"/>
    </source>
</evidence>
<dbReference type="GO" id="GO:0016740">
    <property type="term" value="F:transferase activity"/>
    <property type="evidence" value="ECO:0007669"/>
    <property type="project" value="UniProtKB-KW"/>
</dbReference>
<proteinExistence type="predicted"/>
<dbReference type="EMBL" id="WWBZ02000001">
    <property type="protein sequence ID" value="KAF4314499.1"/>
    <property type="molecule type" value="Genomic_DNA"/>
</dbReference>
<dbReference type="GO" id="GO:0008270">
    <property type="term" value="F:zinc ion binding"/>
    <property type="evidence" value="ECO:0007669"/>
    <property type="project" value="InterPro"/>
</dbReference>
<accession>A0A8H4N7T6</accession>
<evidence type="ECO:0000313" key="7">
    <source>
        <dbReference type="Proteomes" id="UP000572817"/>
    </source>
</evidence>
<evidence type="ECO:0000259" key="5">
    <source>
        <dbReference type="PROSITE" id="PS50405"/>
    </source>
</evidence>
<evidence type="ECO:0000313" key="6">
    <source>
        <dbReference type="EMBL" id="KAF4314499.1"/>
    </source>
</evidence>
<feature type="domain" description="Zn(2)-C6 fungal-type" evidence="4">
    <location>
        <begin position="319"/>
        <end position="347"/>
    </location>
</feature>
<dbReference type="SUPFAM" id="SSF57701">
    <property type="entry name" value="Zn2/Cys6 DNA-binding domain"/>
    <property type="match status" value="1"/>
</dbReference>
<dbReference type="InterPro" id="IPR021858">
    <property type="entry name" value="Fun_TF"/>
</dbReference>
<dbReference type="GO" id="GO:0000981">
    <property type="term" value="F:DNA-binding transcription factor activity, RNA polymerase II-specific"/>
    <property type="evidence" value="ECO:0007669"/>
    <property type="project" value="InterPro"/>
</dbReference>
<dbReference type="InterPro" id="IPR036282">
    <property type="entry name" value="Glutathione-S-Trfase_C_sf"/>
</dbReference>
<dbReference type="Pfam" id="PF25907">
    <property type="entry name" value="DUF7962"/>
    <property type="match status" value="1"/>
</dbReference>
<dbReference type="Pfam" id="PF00172">
    <property type="entry name" value="Zn_clus"/>
    <property type="match status" value="1"/>
</dbReference>
<keyword evidence="7" id="KW-1185">Reference proteome</keyword>
<dbReference type="OrthoDB" id="3477330at2759"/>
<evidence type="ECO:0000256" key="3">
    <source>
        <dbReference type="SAM" id="MobiDB-lite"/>
    </source>
</evidence>
<name>A0A8H4N7T6_9PEZI</name>
<dbReference type="InterPro" id="IPR010987">
    <property type="entry name" value="Glutathione-S-Trfase_C-like"/>
</dbReference>
<dbReference type="InterPro" id="IPR036864">
    <property type="entry name" value="Zn2-C6_fun-type_DNA-bd_sf"/>
</dbReference>
<dbReference type="SUPFAM" id="SSF52833">
    <property type="entry name" value="Thioredoxin-like"/>
    <property type="match status" value="1"/>
</dbReference>
<dbReference type="InterPro" id="IPR036249">
    <property type="entry name" value="Thioredoxin-like_sf"/>
</dbReference>
<sequence length="874" mass="97286">MDLQVIAYDYDFSPYGQKIRYLLNLAGIPFQRVDQPAVLPRPDLQALGITYRRMPLLAVGKDIYCDTAAIVNMVQQNLEPVPSGPADKAFEAFSAQLFDSVLRVVPVNLLNDAFKKDRETIFPVLCRPDFESLRPSSLAGLQSVLATIENEFLGHGGKYLGGDQPTLADVHVAPIARWALWTLGIGEEVGFGQEEFPRVHAWIASLPTVQPDEISGPQAAERILGSKYLEETEHVSPNDVLGISAGTRVSIESTDSTPGSHPQHGKLVGAGRDETVLELENGIRLHFPRNGAPPALPRRRMPSPKPTRTPKKRTKTFTGCWTCRARGLKCDGAKPHCDRCSRSKRQCEGYGIRLYWVDPDDSGPPQGMQMRRMFDDASRRNPVYSEAFLDSTLASLDALDGPCELHVDPFGVFPSRDRQHSPVSSDDAYTDIGSPAASLSSFNSHDSSIVLYSRGTSPVDIPSPFAFPPQSLGMRLSPPLQPFLVSASHEERRLFDHWSSTLSGIFLPTPRPDNPFRSVFIPLALGSGDVTVAHPGHAALLHGIYAIAAFHIAETDEARKDHSLIGIKHYKTSLAYLRQCVAETGEQPESVFATIILMVSIYLVVGSSSNWRIHVQGGRDWLKSQVASLRKGHFAPILYQLFRCLEVIGLWHNDVRLLDCDPSAQPSVVTEMPDDDSAYTASDFYCLDRYFGLPKPIFIALQSMQAFRRRPFPPSPDEIDVVESGVEDVRGMVSRLRPSDGISERLLVHHYMVFYYACRINLAREFRKVPPADVQHLVEECLQHLELTYSIEQAVRVCGISWPLFVTACEAEGDALRARIFTLFDKGWELGIGSIKKAAPVVKRLWEQRDRTGNYDTRERQKVMESMGMDLLLA</sequence>
<dbReference type="InterPro" id="IPR058268">
    <property type="entry name" value="DUF7962"/>
</dbReference>
<feature type="region of interest" description="Disordered" evidence="3">
    <location>
        <begin position="286"/>
        <end position="313"/>
    </location>
</feature>
<dbReference type="GO" id="GO:0005634">
    <property type="term" value="C:nucleus"/>
    <property type="evidence" value="ECO:0007669"/>
    <property type="project" value="UniProtKB-SubCell"/>
</dbReference>
<dbReference type="SMART" id="SM00066">
    <property type="entry name" value="GAL4"/>
    <property type="match status" value="1"/>
</dbReference>
<dbReference type="InterPro" id="IPR001138">
    <property type="entry name" value="Zn2Cys6_DnaBD"/>
</dbReference>
<protein>
    <submittedName>
        <fullName evidence="6">Glutathione s-transferase protein</fullName>
    </submittedName>
</protein>
<keyword evidence="2" id="KW-0539">Nucleus</keyword>
<dbReference type="Pfam" id="PF13417">
    <property type="entry name" value="GST_N_3"/>
    <property type="match status" value="1"/>
</dbReference>
<dbReference type="Pfam" id="PF11951">
    <property type="entry name" value="Fungal_trans_2"/>
    <property type="match status" value="1"/>
</dbReference>
<dbReference type="CDD" id="cd00299">
    <property type="entry name" value="GST_C_family"/>
    <property type="match status" value="1"/>
</dbReference>
<dbReference type="InterPro" id="IPR004045">
    <property type="entry name" value="Glutathione_S-Trfase_N"/>
</dbReference>
<dbReference type="PROSITE" id="PS50048">
    <property type="entry name" value="ZN2_CY6_FUNGAL_2"/>
    <property type="match status" value="1"/>
</dbReference>
<evidence type="ECO:0000259" key="4">
    <source>
        <dbReference type="PROSITE" id="PS50048"/>
    </source>
</evidence>
<dbReference type="Proteomes" id="UP000572817">
    <property type="component" value="Unassembled WGS sequence"/>
</dbReference>
<dbReference type="Gene3D" id="3.40.30.110">
    <property type="match status" value="2"/>
</dbReference>
<dbReference type="Gene3D" id="4.10.240.10">
    <property type="entry name" value="Zn(2)-C6 fungal-type DNA-binding domain"/>
    <property type="match status" value="1"/>
</dbReference>
<comment type="caution">
    <text evidence="6">The sequence shown here is derived from an EMBL/GenBank/DDBJ whole genome shotgun (WGS) entry which is preliminary data.</text>
</comment>
<dbReference type="PANTHER" id="PTHR37534:SF46">
    <property type="entry name" value="ZN(II)2CYS6 TRANSCRIPTION FACTOR (EUROFUNG)"/>
    <property type="match status" value="1"/>
</dbReference>
<dbReference type="PANTHER" id="PTHR37534">
    <property type="entry name" value="TRANSCRIPTIONAL ACTIVATOR PROTEIN UGA3"/>
    <property type="match status" value="1"/>
</dbReference>